<name>A0A7H9SKD6_9ROSI</name>
<evidence type="ECO:0000313" key="1">
    <source>
        <dbReference type="EMBL" id="QNG62053.1"/>
    </source>
</evidence>
<sequence length="48" mass="5414">MEFFFAGKIELSESSSPPIFSFHIDEMAHDNLNLLVVPQYGRNPDESG</sequence>
<proteinExistence type="predicted"/>
<accession>A0A7H9SKD6</accession>
<organism evidence="1">
    <name type="scientific">Melicope xanthoxyloides</name>
    <dbReference type="NCBI Taxonomy" id="1312821"/>
    <lineage>
        <taxon>Eukaryota</taxon>
        <taxon>Viridiplantae</taxon>
        <taxon>Streptophyta</taxon>
        <taxon>Embryophyta</taxon>
        <taxon>Tracheophyta</taxon>
        <taxon>Spermatophyta</taxon>
        <taxon>Magnoliopsida</taxon>
        <taxon>eudicotyledons</taxon>
        <taxon>Gunneridae</taxon>
        <taxon>Pentapetalae</taxon>
        <taxon>rosids</taxon>
        <taxon>malvids</taxon>
        <taxon>Sapindales</taxon>
        <taxon>Rutaceae</taxon>
        <taxon>Zanthoxyloideae</taxon>
        <taxon>Melicope</taxon>
    </lineage>
</organism>
<dbReference type="AlphaFoldDB" id="A0A7H9SKD6"/>
<dbReference type="EMBL" id="MN655996">
    <property type="protein sequence ID" value="QNG62053.1"/>
    <property type="molecule type" value="Genomic_DNA"/>
</dbReference>
<reference evidence="1" key="1">
    <citation type="journal article" date="2020" name="J. Biol. Chem.">
        <title>The genetic origin of evolidine, the first cyclopeptide discovered in plants, and related orbitides.</title>
        <authorList>
            <person name="Fisher M.F."/>
            <person name="Payne C.D."/>
            <person name="Chetty T."/>
            <person name="Crayn D."/>
            <person name="Berkowitz O."/>
            <person name="Whelan J."/>
            <person name="Rosengren K.J."/>
            <person name="Mylne J.S."/>
        </authorList>
    </citation>
    <scope>NUCLEOTIDE SEQUENCE</scope>
</reference>
<protein>
    <submittedName>
        <fullName evidence="1">Proxanthoxycyclin-E</fullName>
    </submittedName>
</protein>